<dbReference type="Pfam" id="PF01042">
    <property type="entry name" value="Ribonuc_L-PSP"/>
    <property type="match status" value="1"/>
</dbReference>
<dbReference type="InterPro" id="IPR035959">
    <property type="entry name" value="RutC-like_sf"/>
</dbReference>
<dbReference type="InterPro" id="IPR006175">
    <property type="entry name" value="YjgF/YER057c/UK114"/>
</dbReference>
<organism evidence="2 3">
    <name type="scientific">Rhizobium redzepovicii</name>
    <dbReference type="NCBI Taxonomy" id="2867518"/>
    <lineage>
        <taxon>Bacteria</taxon>
        <taxon>Pseudomonadati</taxon>
        <taxon>Pseudomonadota</taxon>
        <taxon>Alphaproteobacteria</taxon>
        <taxon>Hyphomicrobiales</taxon>
        <taxon>Rhizobiaceae</taxon>
        <taxon>Rhizobium/Agrobacterium group</taxon>
        <taxon>Rhizobium</taxon>
    </lineage>
</organism>
<proteinExistence type="inferred from homology"/>
<name>A0AAW8P746_9HYPH</name>
<dbReference type="CDD" id="cd06150">
    <property type="entry name" value="YjgF_YER057c_UK114_like_2"/>
    <property type="match status" value="1"/>
</dbReference>
<keyword evidence="3" id="KW-1185">Reference proteome</keyword>
<dbReference type="AlphaFoldDB" id="A0AAW8P746"/>
<protein>
    <submittedName>
        <fullName evidence="2">RidA family protein</fullName>
    </submittedName>
</protein>
<dbReference type="PANTHER" id="PTHR47328:SF1">
    <property type="entry name" value="RUTC FAMILY PROTEIN YOAB"/>
    <property type="match status" value="1"/>
</dbReference>
<gene>
    <name evidence="2" type="ORF">RJJ37_20490</name>
</gene>
<sequence length="118" mass="12803">MQIERYETGKRMSQAVTYGGFVFLAGQVAIDAPDASVREQTTDILARITRLLEGVGSNSTRILSATIWLADMSKFEEMNAVWDTWVPSGHAPARATVEARLAAPEFSVEIGMIAAIGN</sequence>
<dbReference type="EMBL" id="JAVLSH010000009">
    <property type="protein sequence ID" value="MDR9761985.1"/>
    <property type="molecule type" value="Genomic_DNA"/>
</dbReference>
<accession>A0AAW8P746</accession>
<dbReference type="SUPFAM" id="SSF55298">
    <property type="entry name" value="YjgF-like"/>
    <property type="match status" value="1"/>
</dbReference>
<dbReference type="RefSeq" id="WP_310808117.1">
    <property type="nucleotide sequence ID" value="NZ_JAVLSH010000009.1"/>
</dbReference>
<evidence type="ECO:0000256" key="1">
    <source>
        <dbReference type="ARBA" id="ARBA00010552"/>
    </source>
</evidence>
<dbReference type="InterPro" id="IPR035709">
    <property type="entry name" value="YoaB-like"/>
</dbReference>
<dbReference type="Gene3D" id="3.30.1330.40">
    <property type="entry name" value="RutC-like"/>
    <property type="match status" value="1"/>
</dbReference>
<dbReference type="Proteomes" id="UP001269402">
    <property type="component" value="Unassembled WGS sequence"/>
</dbReference>
<evidence type="ECO:0000313" key="2">
    <source>
        <dbReference type="EMBL" id="MDR9761985.1"/>
    </source>
</evidence>
<dbReference type="InterPro" id="IPR019897">
    <property type="entry name" value="RidA_CS"/>
</dbReference>
<evidence type="ECO:0000313" key="3">
    <source>
        <dbReference type="Proteomes" id="UP001269402"/>
    </source>
</evidence>
<comment type="similarity">
    <text evidence="1">Belongs to the RutC family.</text>
</comment>
<comment type="caution">
    <text evidence="2">The sequence shown here is derived from an EMBL/GenBank/DDBJ whole genome shotgun (WGS) entry which is preliminary data.</text>
</comment>
<reference evidence="3" key="1">
    <citation type="submission" date="2023-07" db="EMBL/GenBank/DDBJ databases">
        <title>Genomic characterization of faba bean (Vicia faba) microsymbionts in Mexican soils.</title>
        <authorList>
            <person name="Rivera Orduna F.N."/>
            <person name="Guevara-Luna J."/>
            <person name="Yan J."/>
            <person name="Arroyo-Herrera I."/>
            <person name="Li Y."/>
            <person name="Vasquez-Murrieta M.S."/>
            <person name="Wang E.T."/>
        </authorList>
    </citation>
    <scope>NUCLEOTIDE SEQUENCE [LARGE SCALE GENOMIC DNA]</scope>
    <source>
        <strain evidence="3">CH6</strain>
    </source>
</reference>
<dbReference type="PROSITE" id="PS01094">
    <property type="entry name" value="UPF0076"/>
    <property type="match status" value="1"/>
</dbReference>
<dbReference type="PANTHER" id="PTHR47328">
    <property type="match status" value="1"/>
</dbReference>